<comment type="catalytic activity">
    <reaction evidence="1">
        <text>[protein]-peptidylproline (omega=180) = [protein]-peptidylproline (omega=0)</text>
        <dbReference type="Rhea" id="RHEA:16237"/>
        <dbReference type="Rhea" id="RHEA-COMP:10747"/>
        <dbReference type="Rhea" id="RHEA-COMP:10748"/>
        <dbReference type="ChEBI" id="CHEBI:83833"/>
        <dbReference type="ChEBI" id="CHEBI:83834"/>
        <dbReference type="EC" id="5.2.1.8"/>
    </reaction>
</comment>
<feature type="signal peptide" evidence="2">
    <location>
        <begin position="1"/>
        <end position="36"/>
    </location>
</feature>
<dbReference type="GO" id="GO:0003755">
    <property type="term" value="F:peptidyl-prolyl cis-trans isomerase activity"/>
    <property type="evidence" value="ECO:0007669"/>
    <property type="project" value="UniProtKB-KW"/>
</dbReference>
<gene>
    <name evidence="4" type="ORF">NESM_000871400</name>
</gene>
<dbReference type="EMBL" id="JAECZO010000202">
    <property type="protein sequence ID" value="KAK7199032.1"/>
    <property type="molecule type" value="Genomic_DNA"/>
</dbReference>
<evidence type="ECO:0000313" key="5">
    <source>
        <dbReference type="Proteomes" id="UP001430356"/>
    </source>
</evidence>
<dbReference type="Proteomes" id="UP001430356">
    <property type="component" value="Unassembled WGS sequence"/>
</dbReference>
<feature type="domain" description="PPIase FKBP-type" evidence="3">
    <location>
        <begin position="88"/>
        <end position="175"/>
    </location>
</feature>
<keyword evidence="2" id="KW-0732">Signal</keyword>
<organism evidence="4 5">
    <name type="scientific">Novymonas esmeraldas</name>
    <dbReference type="NCBI Taxonomy" id="1808958"/>
    <lineage>
        <taxon>Eukaryota</taxon>
        <taxon>Discoba</taxon>
        <taxon>Euglenozoa</taxon>
        <taxon>Kinetoplastea</taxon>
        <taxon>Metakinetoplastina</taxon>
        <taxon>Trypanosomatida</taxon>
        <taxon>Trypanosomatidae</taxon>
        <taxon>Novymonas</taxon>
    </lineage>
</organism>
<dbReference type="InterPro" id="IPR046357">
    <property type="entry name" value="PPIase_dom_sf"/>
</dbReference>
<evidence type="ECO:0000256" key="2">
    <source>
        <dbReference type="SAM" id="SignalP"/>
    </source>
</evidence>
<protein>
    <recommendedName>
        <fullName evidence="1">peptidylprolyl isomerase</fullName>
        <ecNumber evidence="1">5.2.1.8</ecNumber>
    </recommendedName>
</protein>
<keyword evidence="1 4" id="KW-0413">Isomerase</keyword>
<proteinExistence type="predicted"/>
<evidence type="ECO:0000256" key="1">
    <source>
        <dbReference type="PROSITE-ProRule" id="PRU00277"/>
    </source>
</evidence>
<dbReference type="Pfam" id="PF00254">
    <property type="entry name" value="FKBP_C"/>
    <property type="match status" value="1"/>
</dbReference>
<name>A0AAW0F1C3_9TRYP</name>
<dbReference type="Gene3D" id="3.10.50.40">
    <property type="match status" value="1"/>
</dbReference>
<dbReference type="SUPFAM" id="SSF54534">
    <property type="entry name" value="FKBP-like"/>
    <property type="match status" value="1"/>
</dbReference>
<sequence>MAHSSLARCRRYTATPLLLVLAVAVVLALHAVRVEASYWSDEVNRVRTYTAANYMERMAKKPNVSSLPSGLLFTVERRGSGDRAPAADDKCEMHYTIHNRFPNILENTREHPYPVRRSPSQLIAGMAEAMQLMREGDRWYLYVPYQLAYGVEGNKEKKVAGLSNLRVEMELYRCASPSGKTSAEIDDYLSPLMKSPMPAKTAPIDYNDL</sequence>
<accession>A0AAW0F1C3</accession>
<dbReference type="EC" id="5.2.1.8" evidence="1"/>
<dbReference type="PROSITE" id="PS50059">
    <property type="entry name" value="FKBP_PPIASE"/>
    <property type="match status" value="1"/>
</dbReference>
<keyword evidence="1" id="KW-0697">Rotamase</keyword>
<dbReference type="InterPro" id="IPR001179">
    <property type="entry name" value="PPIase_FKBP_dom"/>
</dbReference>
<comment type="caution">
    <text evidence="4">The sequence shown here is derived from an EMBL/GenBank/DDBJ whole genome shotgun (WGS) entry which is preliminary data.</text>
</comment>
<dbReference type="AlphaFoldDB" id="A0AAW0F1C3"/>
<evidence type="ECO:0000313" key="4">
    <source>
        <dbReference type="EMBL" id="KAK7199032.1"/>
    </source>
</evidence>
<reference evidence="4 5" key="1">
    <citation type="journal article" date="2021" name="MBio">
        <title>A New Model Trypanosomatid, Novymonas esmeraldas: Genomic Perception of Its 'Candidatus Pandoraea novymonadis' Endosymbiont.</title>
        <authorList>
            <person name="Zakharova A."/>
            <person name="Saura A."/>
            <person name="Butenko A."/>
            <person name="Podesvova L."/>
            <person name="Warmusova S."/>
            <person name="Kostygov A.Y."/>
            <person name="Nenarokova A."/>
            <person name="Lukes J."/>
            <person name="Opperdoes F.R."/>
            <person name="Yurchenko V."/>
        </authorList>
    </citation>
    <scope>NUCLEOTIDE SEQUENCE [LARGE SCALE GENOMIC DNA]</scope>
    <source>
        <strain evidence="4 5">E262AT.01</strain>
    </source>
</reference>
<feature type="chain" id="PRO_5043474612" description="peptidylprolyl isomerase" evidence="2">
    <location>
        <begin position="37"/>
        <end position="209"/>
    </location>
</feature>
<keyword evidence="5" id="KW-1185">Reference proteome</keyword>
<evidence type="ECO:0000259" key="3">
    <source>
        <dbReference type="PROSITE" id="PS50059"/>
    </source>
</evidence>